<comment type="similarity">
    <text evidence="1">Belongs to the LytR/CpsA/Psr (LCP) family.</text>
</comment>
<dbReference type="InterPro" id="IPR027381">
    <property type="entry name" value="LytR/CpsA/Psr_C"/>
</dbReference>
<name>A0A1F6FY78_9BACT</name>
<sequence>MEYRINLAPTTWPSDEKPQKKHGVVYKTIKFLTFCLVGLFILTWILSSQAVFSRGAFGQAIGRLPVISQFRIILGDEDNLAGAKDDRINFLLMGIGGAGHDGALLTDTVILGSLKLSTREAALVSIPRDLLVKIPDNGFQRINNASAYGDVNDYPDGGAALAAKTVADAFGVSVHYWLRIDFAGFRKVIDDLGGVDVVIDSDFVDEQYPTDDYKVQTISFTKGKEHMAGERALQFARSRHGNNGEGSDFARSKRQQKIIAAVKDKLWSWKIFLNPNKAYRIFEAAQDNIQTNVAAWEIPQLINLAEGIDFKNIKNYVLDDAPGGLLKSATTDEGAYVLVPKSGDYQDLQYFAQNIFTMKEIAEKNIRVIVANGTAVDGLATYLTASAETMGFKVERIANSANQNFEKTVIYDLSDGSEEEALKFLKNKFQAHTSKELPEFLVPLTYRQKENGETEKIEASFIIVAGYDRQDDIRAINEWRAKQEAMSQATSTNQINNN</sequence>
<dbReference type="AlphaFoldDB" id="A0A1F6FY78"/>
<dbReference type="Pfam" id="PF03816">
    <property type="entry name" value="LytR_cpsA_psr"/>
    <property type="match status" value="1"/>
</dbReference>
<reference evidence="5 6" key="1">
    <citation type="journal article" date="2016" name="Nat. Commun.">
        <title>Thousands of microbial genomes shed light on interconnected biogeochemical processes in an aquifer system.</title>
        <authorList>
            <person name="Anantharaman K."/>
            <person name="Brown C.T."/>
            <person name="Hug L.A."/>
            <person name="Sharon I."/>
            <person name="Castelle C.J."/>
            <person name="Probst A.J."/>
            <person name="Thomas B.C."/>
            <person name="Singh A."/>
            <person name="Wilkins M.J."/>
            <person name="Karaoz U."/>
            <person name="Brodie E.L."/>
            <person name="Williams K.H."/>
            <person name="Hubbard S.S."/>
            <person name="Banfield J.F."/>
        </authorList>
    </citation>
    <scope>NUCLEOTIDE SEQUENCE [LARGE SCALE GENOMIC DNA]</scope>
</reference>
<dbReference type="PANTHER" id="PTHR33392">
    <property type="entry name" value="POLYISOPRENYL-TEICHOIC ACID--PEPTIDOGLYCAN TEICHOIC ACID TRANSFERASE TAGU"/>
    <property type="match status" value="1"/>
</dbReference>
<evidence type="ECO:0000313" key="5">
    <source>
        <dbReference type="EMBL" id="OGG90811.1"/>
    </source>
</evidence>
<evidence type="ECO:0000259" key="3">
    <source>
        <dbReference type="Pfam" id="PF03816"/>
    </source>
</evidence>
<comment type="caution">
    <text evidence="5">The sequence shown here is derived from an EMBL/GenBank/DDBJ whole genome shotgun (WGS) entry which is preliminary data.</text>
</comment>
<accession>A0A1F6FY78</accession>
<evidence type="ECO:0000256" key="2">
    <source>
        <dbReference type="SAM" id="Phobius"/>
    </source>
</evidence>
<proteinExistence type="inferred from homology"/>
<keyword evidence="2" id="KW-1133">Transmembrane helix</keyword>
<dbReference type="STRING" id="1798564.A3H55_04055"/>
<evidence type="ECO:0008006" key="7">
    <source>
        <dbReference type="Google" id="ProtNLM"/>
    </source>
</evidence>
<evidence type="ECO:0000313" key="6">
    <source>
        <dbReference type="Proteomes" id="UP000177998"/>
    </source>
</evidence>
<evidence type="ECO:0000259" key="4">
    <source>
        <dbReference type="Pfam" id="PF13399"/>
    </source>
</evidence>
<feature type="domain" description="LytR/CpsA/Psr regulator C-terminal" evidence="4">
    <location>
        <begin position="365"/>
        <end position="429"/>
    </location>
</feature>
<dbReference type="InterPro" id="IPR050922">
    <property type="entry name" value="LytR/CpsA/Psr_CW_biosynth"/>
</dbReference>
<protein>
    <recommendedName>
        <fullName evidence="7">Cell envelope-related transcriptional attenuator domain-containing protein</fullName>
    </recommendedName>
</protein>
<dbReference type="InterPro" id="IPR004474">
    <property type="entry name" value="LytR_CpsA_psr"/>
</dbReference>
<keyword evidence="2" id="KW-0812">Transmembrane</keyword>
<dbReference type="NCBIfam" id="TIGR00350">
    <property type="entry name" value="lytR_cpsA_psr"/>
    <property type="match status" value="1"/>
</dbReference>
<organism evidence="5 6">
    <name type="scientific">Candidatus Kuenenbacteria bacterium RIFCSPLOWO2_02_FULL_42_16</name>
    <dbReference type="NCBI Taxonomy" id="1798564"/>
    <lineage>
        <taxon>Bacteria</taxon>
        <taxon>Candidatus Kueneniibacteriota</taxon>
    </lineage>
</organism>
<gene>
    <name evidence="5" type="ORF">A3H55_04055</name>
</gene>
<feature type="domain" description="Cell envelope-related transcriptional attenuator" evidence="3">
    <location>
        <begin position="106"/>
        <end position="266"/>
    </location>
</feature>
<feature type="transmembrane region" description="Helical" evidence="2">
    <location>
        <begin position="24"/>
        <end position="46"/>
    </location>
</feature>
<evidence type="ECO:0000256" key="1">
    <source>
        <dbReference type="ARBA" id="ARBA00006068"/>
    </source>
</evidence>
<dbReference type="PANTHER" id="PTHR33392:SF6">
    <property type="entry name" value="POLYISOPRENYL-TEICHOIC ACID--PEPTIDOGLYCAN TEICHOIC ACID TRANSFERASE TAGU"/>
    <property type="match status" value="1"/>
</dbReference>
<dbReference type="Gene3D" id="3.30.70.2390">
    <property type="match status" value="1"/>
</dbReference>
<dbReference type="Proteomes" id="UP000177998">
    <property type="component" value="Unassembled WGS sequence"/>
</dbReference>
<dbReference type="Pfam" id="PF13399">
    <property type="entry name" value="LytR_C"/>
    <property type="match status" value="1"/>
</dbReference>
<dbReference type="EMBL" id="MFMZ01000032">
    <property type="protein sequence ID" value="OGG90811.1"/>
    <property type="molecule type" value="Genomic_DNA"/>
</dbReference>
<dbReference type="Gene3D" id="3.40.630.190">
    <property type="entry name" value="LCP protein"/>
    <property type="match status" value="1"/>
</dbReference>
<keyword evidence="2" id="KW-0472">Membrane</keyword>